<keyword evidence="1" id="KW-0378">Hydrolase</keyword>
<feature type="domain" description="Metallo-beta-lactamase" evidence="2">
    <location>
        <begin position="13"/>
        <end position="235"/>
    </location>
</feature>
<protein>
    <submittedName>
        <fullName evidence="4">MBL fold metallo-hydrolase</fullName>
    </submittedName>
</protein>
<comment type="caution">
    <text evidence="4">The sequence shown here is derived from an EMBL/GenBank/DDBJ whole genome shotgun (WGS) entry which is preliminary data.</text>
</comment>
<dbReference type="Pfam" id="PF00753">
    <property type="entry name" value="Lactamase_B"/>
    <property type="match status" value="1"/>
</dbReference>
<organism evidence="4 5">
    <name type="scientific">Ramlibacter alkalitolerans</name>
    <dbReference type="NCBI Taxonomy" id="2039631"/>
    <lineage>
        <taxon>Bacteria</taxon>
        <taxon>Pseudomonadati</taxon>
        <taxon>Pseudomonadota</taxon>
        <taxon>Betaproteobacteria</taxon>
        <taxon>Burkholderiales</taxon>
        <taxon>Comamonadaceae</taxon>
        <taxon>Ramlibacter</taxon>
    </lineage>
</organism>
<name>A0ABS1JME3_9BURK</name>
<dbReference type="Gene3D" id="3.60.15.10">
    <property type="entry name" value="Ribonuclease Z/Hydroxyacylglutathione hydrolase-like"/>
    <property type="match status" value="1"/>
</dbReference>
<dbReference type="RefSeq" id="WP_201688960.1">
    <property type="nucleotide sequence ID" value="NZ_JAEQND010000005.1"/>
</dbReference>
<dbReference type="InterPro" id="IPR001279">
    <property type="entry name" value="Metallo-B-lactamas"/>
</dbReference>
<keyword evidence="5" id="KW-1185">Reference proteome</keyword>
<dbReference type="EMBL" id="JAEQND010000005">
    <property type="protein sequence ID" value="MBL0425392.1"/>
    <property type="molecule type" value="Genomic_DNA"/>
</dbReference>
<evidence type="ECO:0000256" key="1">
    <source>
        <dbReference type="ARBA" id="ARBA00022801"/>
    </source>
</evidence>
<sequence length="451" mass="49689">MRLTFLGAAGTVTGSRYLLEHEDKRVLVDCGLFQGLKQLRLRNWDAFPVDARSIDAVVLTHAHIDHSGYLPALAQRGFRGPVFATEATRDLSALMLPDSGHLQEEDAFFANRHGFSKHHPALPLYTEQDARKVLPLFRTKAFGEEFEPVPGVRMRLGLAGHILGAASVHVRWDTGSLLFSGDLGRDEDILMRPPDAPPAAEYVVMESTYGDRMHLHEDAATQFAEVINRTAARGGIVVVPAFAVGRAQALLYLVAVLKQQHRIPDLPVFLNSPMAADVTAIYHKHRSEHRLDEDQCHLMCHAARVVNSVDESRKLNDMRFPAVIVSASGMATGGRVVHHLKAFAPDRRNTILLAGYQAAGTRGAALAGGAREIKIHGEYVKVRAEVASLGSLSAHADRSELLRWIGLLPRAPKRVFLTHGEPVAADSLRQAIEEQHKWSCVVAEHLQRVEL</sequence>
<dbReference type="InterPro" id="IPR022712">
    <property type="entry name" value="Beta_Casp"/>
</dbReference>
<dbReference type="CDD" id="cd16295">
    <property type="entry name" value="TTHA0252-CPSF-like_MBL-fold"/>
    <property type="match status" value="1"/>
</dbReference>
<dbReference type="InterPro" id="IPR011108">
    <property type="entry name" value="RMMBL"/>
</dbReference>
<evidence type="ECO:0000259" key="3">
    <source>
        <dbReference type="SMART" id="SM01027"/>
    </source>
</evidence>
<dbReference type="Gene3D" id="3.40.50.10890">
    <property type="match status" value="1"/>
</dbReference>
<gene>
    <name evidence="4" type="ORF">JI746_09740</name>
</gene>
<evidence type="ECO:0000259" key="2">
    <source>
        <dbReference type="SMART" id="SM00849"/>
    </source>
</evidence>
<dbReference type="InterPro" id="IPR036866">
    <property type="entry name" value="RibonucZ/Hydroxyglut_hydro"/>
</dbReference>
<evidence type="ECO:0000313" key="4">
    <source>
        <dbReference type="EMBL" id="MBL0425392.1"/>
    </source>
</evidence>
<dbReference type="SUPFAM" id="SSF56281">
    <property type="entry name" value="Metallo-hydrolase/oxidoreductase"/>
    <property type="match status" value="1"/>
</dbReference>
<dbReference type="SMART" id="SM00849">
    <property type="entry name" value="Lactamase_B"/>
    <property type="match status" value="1"/>
</dbReference>
<evidence type="ECO:0000313" key="5">
    <source>
        <dbReference type="Proteomes" id="UP000622707"/>
    </source>
</evidence>
<dbReference type="PANTHER" id="PTHR11203">
    <property type="entry name" value="CLEAVAGE AND POLYADENYLATION SPECIFICITY FACTOR FAMILY MEMBER"/>
    <property type="match status" value="1"/>
</dbReference>
<dbReference type="Proteomes" id="UP000622707">
    <property type="component" value="Unassembled WGS sequence"/>
</dbReference>
<feature type="domain" description="Beta-Casp" evidence="3">
    <location>
        <begin position="247"/>
        <end position="366"/>
    </location>
</feature>
<accession>A0ABS1JME3</accession>
<proteinExistence type="predicted"/>
<dbReference type="PANTHER" id="PTHR11203:SF37">
    <property type="entry name" value="INTEGRATOR COMPLEX SUBUNIT 11"/>
    <property type="match status" value="1"/>
</dbReference>
<dbReference type="Pfam" id="PF07521">
    <property type="entry name" value="RMMBL"/>
    <property type="match status" value="1"/>
</dbReference>
<dbReference type="SMART" id="SM01027">
    <property type="entry name" value="Beta-Casp"/>
    <property type="match status" value="1"/>
</dbReference>
<reference evidence="4 5" key="1">
    <citation type="journal article" date="2017" name="Int. J. Syst. Evol. Microbiol.">
        <title>Ramlibacter alkalitolerans sp. nov., alkali-tolerant bacterium isolated from soil of ginseng.</title>
        <authorList>
            <person name="Lee D.H."/>
            <person name="Cha C.J."/>
        </authorList>
    </citation>
    <scope>NUCLEOTIDE SEQUENCE [LARGE SCALE GENOMIC DNA]</scope>
    <source>
        <strain evidence="4 5">KACC 19305</strain>
    </source>
</reference>
<dbReference type="InterPro" id="IPR050698">
    <property type="entry name" value="MBL"/>
</dbReference>
<dbReference type="Pfam" id="PF10996">
    <property type="entry name" value="Beta-Casp"/>
    <property type="match status" value="1"/>
</dbReference>